<gene>
    <name evidence="6" type="ORF">ACFQZV_03275</name>
</gene>
<reference evidence="7" key="1">
    <citation type="journal article" date="2019" name="Int. J. Syst. Evol. Microbiol.">
        <title>The Global Catalogue of Microorganisms (GCM) 10K type strain sequencing project: providing services to taxonomists for standard genome sequencing and annotation.</title>
        <authorList>
            <consortium name="The Broad Institute Genomics Platform"/>
            <consortium name="The Broad Institute Genome Sequencing Center for Infectious Disease"/>
            <person name="Wu L."/>
            <person name="Ma J."/>
        </authorList>
    </citation>
    <scope>NUCLEOTIDE SEQUENCE [LARGE SCALE GENOMIC DNA]</scope>
    <source>
        <strain evidence="7">CCUG 50754</strain>
    </source>
</reference>
<dbReference type="PANTHER" id="PTHR43432:SF3">
    <property type="entry name" value="SLR0285 PROTEIN"/>
    <property type="match status" value="1"/>
</dbReference>
<dbReference type="Pfam" id="PF04055">
    <property type="entry name" value="Radical_SAM"/>
    <property type="match status" value="1"/>
</dbReference>
<evidence type="ECO:0000259" key="5">
    <source>
        <dbReference type="PROSITE" id="PS51918"/>
    </source>
</evidence>
<dbReference type="SMART" id="SM00729">
    <property type="entry name" value="Elp3"/>
    <property type="match status" value="1"/>
</dbReference>
<dbReference type="InterPro" id="IPR007197">
    <property type="entry name" value="rSAM"/>
</dbReference>
<keyword evidence="1" id="KW-0479">Metal-binding</keyword>
<dbReference type="NCBIfam" id="NF038135">
    <property type="entry name" value="rSAM_Rv2578c"/>
    <property type="match status" value="1"/>
</dbReference>
<proteinExistence type="predicted"/>
<evidence type="ECO:0000256" key="2">
    <source>
        <dbReference type="ARBA" id="ARBA00023004"/>
    </source>
</evidence>
<dbReference type="InterPro" id="IPR040086">
    <property type="entry name" value="MJ0683-like"/>
</dbReference>
<dbReference type="PROSITE" id="PS51918">
    <property type="entry name" value="RADICAL_SAM"/>
    <property type="match status" value="1"/>
</dbReference>
<protein>
    <submittedName>
        <fullName evidence="6">Rv2578c family radical SAM protein</fullName>
    </submittedName>
</protein>
<organism evidence="6 7">
    <name type="scientific">Microbacterium koreense</name>
    <dbReference type="NCBI Taxonomy" id="323761"/>
    <lineage>
        <taxon>Bacteria</taxon>
        <taxon>Bacillati</taxon>
        <taxon>Actinomycetota</taxon>
        <taxon>Actinomycetes</taxon>
        <taxon>Micrococcales</taxon>
        <taxon>Microbacteriaceae</taxon>
        <taxon>Microbacterium</taxon>
    </lineage>
</organism>
<dbReference type="SFLD" id="SFLDG01084">
    <property type="entry name" value="Uncharacterised_Radical_SAM_Su"/>
    <property type="match status" value="1"/>
</dbReference>
<dbReference type="SFLD" id="SFLDS00029">
    <property type="entry name" value="Radical_SAM"/>
    <property type="match status" value="1"/>
</dbReference>
<evidence type="ECO:0000256" key="3">
    <source>
        <dbReference type="ARBA" id="ARBA00023014"/>
    </source>
</evidence>
<dbReference type="RefSeq" id="WP_378754178.1">
    <property type="nucleotide sequence ID" value="NZ_JBHSSV010000031.1"/>
</dbReference>
<accession>A0ABW2ZNX7</accession>
<dbReference type="SUPFAM" id="SSF102114">
    <property type="entry name" value="Radical SAM enzymes"/>
    <property type="match status" value="1"/>
</dbReference>
<feature type="domain" description="Radical SAM core" evidence="5">
    <location>
        <begin position="55"/>
        <end position="305"/>
    </location>
</feature>
<dbReference type="InterPro" id="IPR058240">
    <property type="entry name" value="rSAM_sf"/>
</dbReference>
<evidence type="ECO:0000313" key="6">
    <source>
        <dbReference type="EMBL" id="MFD0780321.1"/>
    </source>
</evidence>
<keyword evidence="2" id="KW-0408">Iron</keyword>
<evidence type="ECO:0000256" key="1">
    <source>
        <dbReference type="ARBA" id="ARBA00022723"/>
    </source>
</evidence>
<feature type="compositionally biased region" description="Basic and acidic residues" evidence="4">
    <location>
        <begin position="313"/>
        <end position="324"/>
    </location>
</feature>
<comment type="caution">
    <text evidence="6">The sequence shown here is derived from an EMBL/GenBank/DDBJ whole genome shotgun (WGS) entry which is preliminary data.</text>
</comment>
<evidence type="ECO:0000256" key="4">
    <source>
        <dbReference type="SAM" id="MobiDB-lite"/>
    </source>
</evidence>
<sequence>MRWQGQQLGSTDAAALPGLEHLSGFVQSVTTPEFAGTTFHEVLCKSALNRVPGASAMPFDWTVNPYRGCTHACSYCFARATHEYLELDAGRDFDSQIVVKVNVAEVLRRELARGTWQHDPVMLGTNTDPYQRAEGRYRLMPGIVSALTDSGTPFSILTKGTLLRRDLPLLAEASASVDVSIAMSIAVFDDPLQNAIEPGTPTASARLQTVRAATDAGFRVTVFLMPILPHLTDSVPAIDDALRRIKDAGAVRVVYGALHLRPGAKQWFLRWLERDRPDLVSSYRGLYPGVSATAPKAYRSWLAKRVRPLLRAHGLDGHDEDSPPHRNPGRATAATVVTTSRGRTARSAGAAMLF</sequence>
<keyword evidence="7" id="KW-1185">Reference proteome</keyword>
<evidence type="ECO:0000313" key="7">
    <source>
        <dbReference type="Proteomes" id="UP001597042"/>
    </source>
</evidence>
<keyword evidence="3" id="KW-0411">Iron-sulfur</keyword>
<dbReference type="Gene3D" id="3.80.30.30">
    <property type="match status" value="1"/>
</dbReference>
<dbReference type="CDD" id="cd01335">
    <property type="entry name" value="Radical_SAM"/>
    <property type="match status" value="1"/>
</dbReference>
<feature type="region of interest" description="Disordered" evidence="4">
    <location>
        <begin position="313"/>
        <end position="333"/>
    </location>
</feature>
<dbReference type="InterPro" id="IPR006638">
    <property type="entry name" value="Elp3/MiaA/NifB-like_rSAM"/>
</dbReference>
<dbReference type="EMBL" id="JBHTIM010000001">
    <property type="protein sequence ID" value="MFD0780321.1"/>
    <property type="molecule type" value="Genomic_DNA"/>
</dbReference>
<name>A0ABW2ZNX7_9MICO</name>
<dbReference type="Proteomes" id="UP001597042">
    <property type="component" value="Unassembled WGS sequence"/>
</dbReference>
<dbReference type="PANTHER" id="PTHR43432">
    <property type="entry name" value="SLR0285 PROTEIN"/>
    <property type="match status" value="1"/>
</dbReference>